<protein>
    <submittedName>
        <fullName evidence="1">Uncharacterized protein</fullName>
    </submittedName>
</protein>
<evidence type="ECO:0000313" key="1">
    <source>
        <dbReference type="EMBL" id="BBE31925.1"/>
    </source>
</evidence>
<dbReference type="InParanoid" id="A0A7G1G6V5"/>
<name>A0A7G1G6V5_9BACT</name>
<dbReference type="EMBL" id="AP018712">
    <property type="protein sequence ID" value="BBE31925.1"/>
    <property type="molecule type" value="Genomic_DNA"/>
</dbReference>
<reference evidence="1 2" key="1">
    <citation type="submission" date="2018-06" db="EMBL/GenBank/DDBJ databases">
        <title>Genome sequencing of Oceanotoga sp. sy52.</title>
        <authorList>
            <person name="Mori K."/>
        </authorList>
    </citation>
    <scope>NUCLEOTIDE SEQUENCE [LARGE SCALE GENOMIC DNA]</scope>
    <source>
        <strain evidence="2">sy52</strain>
    </source>
</reference>
<keyword evidence="2" id="KW-1185">Reference proteome</keyword>
<dbReference type="Proteomes" id="UP000516361">
    <property type="component" value="Chromosome"/>
</dbReference>
<dbReference type="KEGG" id="ocy:OSSY52_20660"/>
<accession>A0A7G1G6V5</accession>
<gene>
    <name evidence="1" type="ORF">OSSY52_20660</name>
</gene>
<sequence>MKTKKTLMEEGNFKKLFSEYNKNKELKEDINKFREGYYGYRRNDCGDCLQCIGSIACADSLCECMGGDLCSCF</sequence>
<evidence type="ECO:0000313" key="2">
    <source>
        <dbReference type="Proteomes" id="UP000516361"/>
    </source>
</evidence>
<dbReference type="AlphaFoldDB" id="A0A7G1G6V5"/>
<organism evidence="1 2">
    <name type="scientific">Tepiditoga spiralis</name>
    <dbReference type="NCBI Taxonomy" id="2108365"/>
    <lineage>
        <taxon>Bacteria</taxon>
        <taxon>Thermotogati</taxon>
        <taxon>Thermotogota</taxon>
        <taxon>Thermotogae</taxon>
        <taxon>Petrotogales</taxon>
        <taxon>Petrotogaceae</taxon>
        <taxon>Tepiditoga</taxon>
    </lineage>
</organism>
<proteinExistence type="predicted"/>